<protein>
    <recommendedName>
        <fullName evidence="3">Type IV toxin-antitoxin system AbiEi family antitoxin domain-containing protein</fullName>
    </recommendedName>
</protein>
<proteinExistence type="predicted"/>
<accession>A0ABX0DDV7</accession>
<evidence type="ECO:0000313" key="2">
    <source>
        <dbReference type="Proteomes" id="UP000479226"/>
    </source>
</evidence>
<sequence length="329" mass="36969">MEKSELAEKITRDWPARGEIATTAELGRVGLSPRLLASAVRHSLLFRIRHGAYVRMGVWQEKYPSEKVMLRVTAHFHATHGRALYSHASAARLLGLSLWNVGPGVHITTPSSVSAKSTVPGVKVHRRQLPDSAQTRISHHTLGPVRTTTLEQTIVDCARTEPFVTAVIIGDSGLHRGASLAVMLELLDAIRGRRGVRAARKVLAALDKGSESAGETRLRLMVADMDILQPEYQVHVQAAGNNYRVDGAWRDIKLALEFDGKTKYFAFRPTNEALYEERQRERELMEDGWSFIRVEWKDLADAELLRRRIMAAMLNARKRLAAVQRDDLW</sequence>
<organism evidence="1 2">
    <name type="scientific">Arthrobacter silviterrae</name>
    <dbReference type="NCBI Taxonomy" id="2026658"/>
    <lineage>
        <taxon>Bacteria</taxon>
        <taxon>Bacillati</taxon>
        <taxon>Actinomycetota</taxon>
        <taxon>Actinomycetes</taxon>
        <taxon>Micrococcales</taxon>
        <taxon>Micrococcaceae</taxon>
        <taxon>Arthrobacter</taxon>
    </lineage>
</organism>
<evidence type="ECO:0008006" key="3">
    <source>
        <dbReference type="Google" id="ProtNLM"/>
    </source>
</evidence>
<evidence type="ECO:0000313" key="1">
    <source>
        <dbReference type="EMBL" id="NGN83559.1"/>
    </source>
</evidence>
<keyword evidence="2" id="KW-1185">Reference proteome</keyword>
<name>A0ABX0DDV7_9MICC</name>
<dbReference type="EMBL" id="JAAKZI010000012">
    <property type="protein sequence ID" value="NGN83559.1"/>
    <property type="molecule type" value="Genomic_DNA"/>
</dbReference>
<dbReference type="RefSeq" id="WP_165181662.1">
    <property type="nucleotide sequence ID" value="NZ_JAAKZI010000012.1"/>
</dbReference>
<dbReference type="Gene3D" id="3.40.960.10">
    <property type="entry name" value="VSR Endonuclease"/>
    <property type="match status" value="1"/>
</dbReference>
<dbReference type="Proteomes" id="UP000479226">
    <property type="component" value="Unassembled WGS sequence"/>
</dbReference>
<gene>
    <name evidence="1" type="ORF">G6N77_08825</name>
</gene>
<reference evidence="1 2" key="1">
    <citation type="submission" date="2020-02" db="EMBL/GenBank/DDBJ databases">
        <title>Genome sequence of the type strain DSM 27180 of Arthrobacter silviterrae.</title>
        <authorList>
            <person name="Gao J."/>
            <person name="Sun J."/>
        </authorList>
    </citation>
    <scope>NUCLEOTIDE SEQUENCE [LARGE SCALE GENOMIC DNA]</scope>
    <source>
        <strain evidence="1 2">DSM 27180</strain>
    </source>
</reference>
<comment type="caution">
    <text evidence="1">The sequence shown here is derived from an EMBL/GenBank/DDBJ whole genome shotgun (WGS) entry which is preliminary data.</text>
</comment>